<dbReference type="PANTHER" id="PTHR48097">
    <property type="entry name" value="L-THREONINE ALDOLASE-RELATED"/>
    <property type="match status" value="1"/>
</dbReference>
<evidence type="ECO:0000259" key="4">
    <source>
        <dbReference type="Pfam" id="PF01212"/>
    </source>
</evidence>
<evidence type="ECO:0000256" key="3">
    <source>
        <dbReference type="ARBA" id="ARBA00022898"/>
    </source>
</evidence>
<dbReference type="Gene3D" id="3.40.640.10">
    <property type="entry name" value="Type I PLP-dependent aspartate aminotransferase-like (Major domain)"/>
    <property type="match status" value="1"/>
</dbReference>
<evidence type="ECO:0000313" key="5">
    <source>
        <dbReference type="EMBL" id="CUN21014.1"/>
    </source>
</evidence>
<reference evidence="5 6" key="1">
    <citation type="submission" date="2015-09" db="EMBL/GenBank/DDBJ databases">
        <authorList>
            <consortium name="Pathogen Informatics"/>
        </authorList>
    </citation>
    <scope>NUCLEOTIDE SEQUENCE [LARGE SCALE GENOMIC DNA]</scope>
    <source>
        <strain evidence="5 6">2789STDY5834968</strain>
    </source>
</reference>
<protein>
    <submittedName>
        <fullName evidence="5">Low specificity L-threonine aldolase</fullName>
        <ecNumber evidence="5">4.1.2.48</ecNumber>
    </submittedName>
</protein>
<comment type="similarity">
    <text evidence="2">Belongs to the threonine aldolase family.</text>
</comment>
<evidence type="ECO:0000313" key="6">
    <source>
        <dbReference type="Proteomes" id="UP000095673"/>
    </source>
</evidence>
<dbReference type="GO" id="GO:0006520">
    <property type="term" value="P:amino acid metabolic process"/>
    <property type="evidence" value="ECO:0007669"/>
    <property type="project" value="InterPro"/>
</dbReference>
<dbReference type="InterPro" id="IPR001597">
    <property type="entry name" value="ArAA_b-elim_lyase/Thr_aldolase"/>
</dbReference>
<gene>
    <name evidence="5" type="primary">ltaE</name>
    <name evidence="5" type="ORF">ERS852580_02554</name>
</gene>
<evidence type="ECO:0000256" key="2">
    <source>
        <dbReference type="ARBA" id="ARBA00006966"/>
    </source>
</evidence>
<dbReference type="Gene3D" id="3.90.1150.10">
    <property type="entry name" value="Aspartate Aminotransferase, domain 1"/>
    <property type="match status" value="1"/>
</dbReference>
<dbReference type="OrthoDB" id="9774495at2"/>
<sequence length="344" mass="38468">MIRFNNDYNRGAFDCILKALADTNTTSYPGYGEDEWCDKAEQIIKGLIGRDDSMIKFIPGATQANYVVVAAALSPVQSVIASDTGHINCHEAASIENTGHKILALPNTDGKISAAQIEACAAEYYDNAKPEYLTEPKMVYISFPTEQGTLYTKRELCDISAVCKKYGMYLFVDGARMGYGLGSDKNDLTLCDFAMLSDVFYIGGTKCGALFGEALVINAEDIKYRFKAYMKQNGAVLAKGWLMGLQFATMLENGDYFEKTKRADELAMQIKEAFEQKKVPFWVESFTNQQFVILSDEQKKTLAEKYYFEEMGREKDGTVVRFCTSWATKQEEVDALVLDISKLV</sequence>
<dbReference type="InterPro" id="IPR015424">
    <property type="entry name" value="PyrdxlP-dep_Trfase"/>
</dbReference>
<dbReference type="EMBL" id="CYXM01000013">
    <property type="protein sequence ID" value="CUN21014.1"/>
    <property type="molecule type" value="Genomic_DNA"/>
</dbReference>
<dbReference type="AlphaFoldDB" id="A0A173V1U6"/>
<comment type="cofactor">
    <cofactor evidence="1">
        <name>pyridoxal 5'-phosphate</name>
        <dbReference type="ChEBI" id="CHEBI:597326"/>
    </cofactor>
</comment>
<evidence type="ECO:0000256" key="1">
    <source>
        <dbReference type="ARBA" id="ARBA00001933"/>
    </source>
</evidence>
<dbReference type="PANTHER" id="PTHR48097:SF5">
    <property type="entry name" value="LOW SPECIFICITY L-THREONINE ALDOLASE"/>
    <property type="match status" value="1"/>
</dbReference>
<accession>A0A173V1U6</accession>
<organism evidence="5 6">
    <name type="scientific">Agathobacter rectalis</name>
    <dbReference type="NCBI Taxonomy" id="39491"/>
    <lineage>
        <taxon>Bacteria</taxon>
        <taxon>Bacillati</taxon>
        <taxon>Bacillota</taxon>
        <taxon>Clostridia</taxon>
        <taxon>Lachnospirales</taxon>
        <taxon>Lachnospiraceae</taxon>
        <taxon>Agathobacter</taxon>
    </lineage>
</organism>
<dbReference type="RefSeq" id="WP_055238478.1">
    <property type="nucleotide sequence ID" value="NZ_CYXM01000013.1"/>
</dbReference>
<feature type="domain" description="Aromatic amino acid beta-eliminating lyase/threonine aldolase" evidence="4">
    <location>
        <begin position="31"/>
        <end position="295"/>
    </location>
</feature>
<dbReference type="EC" id="4.1.2.48" evidence="5"/>
<keyword evidence="5" id="KW-0456">Lyase</keyword>
<dbReference type="SUPFAM" id="SSF53383">
    <property type="entry name" value="PLP-dependent transferases"/>
    <property type="match status" value="1"/>
</dbReference>
<dbReference type="Proteomes" id="UP000095673">
    <property type="component" value="Unassembled WGS sequence"/>
</dbReference>
<name>A0A173V1U6_9FIRM</name>
<dbReference type="InterPro" id="IPR015422">
    <property type="entry name" value="PyrdxlP-dep_Trfase_small"/>
</dbReference>
<dbReference type="InterPro" id="IPR015421">
    <property type="entry name" value="PyrdxlP-dep_Trfase_major"/>
</dbReference>
<dbReference type="Pfam" id="PF01212">
    <property type="entry name" value="Beta_elim_lyase"/>
    <property type="match status" value="1"/>
</dbReference>
<keyword evidence="3" id="KW-0663">Pyridoxal phosphate</keyword>
<proteinExistence type="inferred from homology"/>
<dbReference type="GO" id="GO:0016829">
    <property type="term" value="F:lyase activity"/>
    <property type="evidence" value="ECO:0007669"/>
    <property type="project" value="UniProtKB-KW"/>
</dbReference>